<reference evidence="2 4" key="2">
    <citation type="journal article" date="2019" name="Nat. Microbiol.">
        <title>Wide diversity of methane and short-chain alkane metabolisms in uncultured archaea.</title>
        <authorList>
            <person name="Borrel G."/>
            <person name="Adam P.S."/>
            <person name="McKay L.J."/>
            <person name="Chen L.X."/>
            <person name="Sierra-Garcia I.N."/>
            <person name="Sieber C.M."/>
            <person name="Letourneur Q."/>
            <person name="Ghozlane A."/>
            <person name="Andersen G.L."/>
            <person name="Li W.J."/>
            <person name="Hallam S.J."/>
            <person name="Muyzer G."/>
            <person name="de Oliveira V.M."/>
            <person name="Inskeep W.P."/>
            <person name="Banfield J.F."/>
            <person name="Gribaldo S."/>
        </authorList>
    </citation>
    <scope>NUCLEOTIDE SEQUENCE [LARGE SCALE GENOMIC DNA]</scope>
    <source>
        <strain evidence="2">NM4</strain>
    </source>
</reference>
<comment type="caution">
    <text evidence="1">The sequence shown here is derived from an EMBL/GenBank/DDBJ whole genome shotgun (WGS) entry which is preliminary data.</text>
</comment>
<proteinExistence type="predicted"/>
<dbReference type="EMBL" id="RCOS01000167">
    <property type="protein sequence ID" value="RSN71883.1"/>
    <property type="molecule type" value="Genomic_DNA"/>
</dbReference>
<organism evidence="1 3">
    <name type="scientific">Candidatus Methanodesulfokora washburnensis</name>
    <dbReference type="NCBI Taxonomy" id="2478471"/>
    <lineage>
        <taxon>Archaea</taxon>
        <taxon>Thermoproteota</taxon>
        <taxon>Candidatus Korarchaeia</taxon>
        <taxon>Candidatus Korarchaeia incertae sedis</taxon>
        <taxon>Candidatus Methanodesulfokora</taxon>
    </lineage>
</organism>
<gene>
    <name evidence="1" type="ORF">D6D85_14945</name>
    <name evidence="2" type="ORF">EF810_07200</name>
</gene>
<evidence type="ECO:0000313" key="2">
    <source>
        <dbReference type="EMBL" id="RZN58893.1"/>
    </source>
</evidence>
<dbReference type="RefSeq" id="WP_125672739.1">
    <property type="nucleotide sequence ID" value="NZ_RCOS01000167.1"/>
</dbReference>
<dbReference type="Proteomes" id="UP000316217">
    <property type="component" value="Unassembled WGS sequence"/>
</dbReference>
<evidence type="ECO:0000313" key="3">
    <source>
        <dbReference type="Proteomes" id="UP000277582"/>
    </source>
</evidence>
<name>A0A429GDN9_9CREN</name>
<dbReference type="Proteomes" id="UP000277582">
    <property type="component" value="Unassembled WGS sequence"/>
</dbReference>
<dbReference type="AlphaFoldDB" id="A0A429GDN9"/>
<sequence>MDEKSERIIEGALRSLISGKRLEIKDLFPELRLEGSYVLFDPPVPYGRSTKSPGFNIGSLLASGLFDFILLPLIPYNAVEDFVYSYALGSSFGFSFDDLLSFIEMGRIKVILIDDEKFYRTSFYREIFRACETAGYLPPNAPGRVISFFRYLRIIRTAENIPEGSTASYILGFSGGGREFNEYFVVPCAIALLGFRNYGIQDMKRMNSLGIYNPAQLSFVTREIEMSFPKDPTLFKRMAEMRSDALFEIDKMTDGVKYDLKGKLEDLENFSRALEEEIRRRGSRIVRRSFRFGKTFIFLPGALRYVPEDLSQLSELKTDPEKIAAREWPFSKPGYPFILWGERFRFD</sequence>
<protein>
    <submittedName>
        <fullName evidence="1">Uncharacterized protein</fullName>
    </submittedName>
</protein>
<accession>A0A429GDN9</accession>
<evidence type="ECO:0000313" key="4">
    <source>
        <dbReference type="Proteomes" id="UP000316217"/>
    </source>
</evidence>
<dbReference type="EMBL" id="RXII01000112">
    <property type="protein sequence ID" value="RZN58893.1"/>
    <property type="molecule type" value="Genomic_DNA"/>
</dbReference>
<keyword evidence="3" id="KW-1185">Reference proteome</keyword>
<reference evidence="1 3" key="1">
    <citation type="submission" date="2018-10" db="EMBL/GenBank/DDBJ databases">
        <title>Co-occurring genomic capacity for anaerobic methane metabolism and dissimilatory sulfite reduction discovered in the Korarchaeota.</title>
        <authorList>
            <person name="Mckay L.J."/>
            <person name="Dlakic M."/>
            <person name="Fields M.W."/>
            <person name="Delmont T.O."/>
            <person name="Eren A.M."/>
            <person name="Jay Z.J."/>
            <person name="Klingelsmith K.B."/>
            <person name="Rusch D.B."/>
            <person name="Inskeep W.P."/>
        </authorList>
    </citation>
    <scope>NUCLEOTIDE SEQUENCE [LARGE SCALE GENOMIC DNA]</scope>
    <source>
        <strain evidence="1 3">MDKW</strain>
    </source>
</reference>
<evidence type="ECO:0000313" key="1">
    <source>
        <dbReference type="EMBL" id="RSN71883.1"/>
    </source>
</evidence>